<feature type="region of interest" description="Disordered" evidence="1">
    <location>
        <begin position="422"/>
        <end position="451"/>
    </location>
</feature>
<proteinExistence type="predicted"/>
<sequence length="491" mass="55950">MRNFMQNLHDGLLIPPPGVDKEPEVTTDTELSSTKDIEPLPVQEPPRESDICQLIREECYVEASEEQKQKMEDTILELVKICQEKEFLCIHDDVDDLIESALNSKLLLINSNSQRLDKKEQEVKNIVEQPAKRGNRKIQSLQNFRVIHKSSISLNTSQISSIHVIAPILSTKEPEHLLSMGYEHLSITPEMNSNEVTESNANNLLPIPSKCEVTSEDEIYDDESLPDEDVPPEDFKIYSNPLFDEDESNSDKLDPHYFNVESNFIESLLNRDTFIDFSSKFDFSGELAHINPKIPKSNFDFEEEILLIENLLYDNSFPRLPEELNAEIADTIIESIPLLPIPVQDGNSQQEEIDIVTETDDVLPPSVENDDDYDPLLEEVDLFLSDDSIPPGIENVVDDREGDIRFLEELLIDDSILSHESFESNFEDNPSIPRPPPEPPDAETDAGEETLVVMNDKDKFNEDFHYFIFDKVFSLFSAESEDTIFDPGISD</sequence>
<protein>
    <recommendedName>
        <fullName evidence="3">Reverse transcriptase domain-containing protein</fullName>
    </recommendedName>
</protein>
<gene>
    <name evidence="2" type="ORF">Tci_059301</name>
</gene>
<dbReference type="AlphaFoldDB" id="A0A6L2NMC4"/>
<feature type="region of interest" description="Disordered" evidence="1">
    <location>
        <begin position="11"/>
        <end position="47"/>
    </location>
</feature>
<evidence type="ECO:0000313" key="2">
    <source>
        <dbReference type="EMBL" id="GEU87323.1"/>
    </source>
</evidence>
<organism evidence="2">
    <name type="scientific">Tanacetum cinerariifolium</name>
    <name type="common">Dalmatian daisy</name>
    <name type="synonym">Chrysanthemum cinerariifolium</name>
    <dbReference type="NCBI Taxonomy" id="118510"/>
    <lineage>
        <taxon>Eukaryota</taxon>
        <taxon>Viridiplantae</taxon>
        <taxon>Streptophyta</taxon>
        <taxon>Embryophyta</taxon>
        <taxon>Tracheophyta</taxon>
        <taxon>Spermatophyta</taxon>
        <taxon>Magnoliopsida</taxon>
        <taxon>eudicotyledons</taxon>
        <taxon>Gunneridae</taxon>
        <taxon>Pentapetalae</taxon>
        <taxon>asterids</taxon>
        <taxon>campanulids</taxon>
        <taxon>Asterales</taxon>
        <taxon>Asteraceae</taxon>
        <taxon>Asteroideae</taxon>
        <taxon>Anthemideae</taxon>
        <taxon>Anthemidinae</taxon>
        <taxon>Tanacetum</taxon>
    </lineage>
</organism>
<reference evidence="2" key="1">
    <citation type="journal article" date="2019" name="Sci. Rep.">
        <title>Draft genome of Tanacetum cinerariifolium, the natural source of mosquito coil.</title>
        <authorList>
            <person name="Yamashiro T."/>
            <person name="Shiraishi A."/>
            <person name="Satake H."/>
            <person name="Nakayama K."/>
        </authorList>
    </citation>
    <scope>NUCLEOTIDE SEQUENCE</scope>
</reference>
<dbReference type="EMBL" id="BKCJ010009516">
    <property type="protein sequence ID" value="GEU87323.1"/>
    <property type="molecule type" value="Genomic_DNA"/>
</dbReference>
<evidence type="ECO:0008006" key="3">
    <source>
        <dbReference type="Google" id="ProtNLM"/>
    </source>
</evidence>
<accession>A0A6L2NMC4</accession>
<name>A0A6L2NMC4_TANCI</name>
<comment type="caution">
    <text evidence="2">The sequence shown here is derived from an EMBL/GenBank/DDBJ whole genome shotgun (WGS) entry which is preliminary data.</text>
</comment>
<evidence type="ECO:0000256" key="1">
    <source>
        <dbReference type="SAM" id="MobiDB-lite"/>
    </source>
</evidence>